<accession>A0A3S5AHT8</accession>
<dbReference type="EMBL" id="CAAALY010104626">
    <property type="protein sequence ID" value="VEL29599.1"/>
    <property type="molecule type" value="Genomic_DNA"/>
</dbReference>
<organism evidence="2 3">
    <name type="scientific">Protopolystoma xenopodis</name>
    <dbReference type="NCBI Taxonomy" id="117903"/>
    <lineage>
        <taxon>Eukaryota</taxon>
        <taxon>Metazoa</taxon>
        <taxon>Spiralia</taxon>
        <taxon>Lophotrochozoa</taxon>
        <taxon>Platyhelminthes</taxon>
        <taxon>Monogenea</taxon>
        <taxon>Polyopisthocotylea</taxon>
        <taxon>Polystomatidea</taxon>
        <taxon>Polystomatidae</taxon>
        <taxon>Protopolystoma</taxon>
    </lineage>
</organism>
<dbReference type="Proteomes" id="UP000784294">
    <property type="component" value="Unassembled WGS sequence"/>
</dbReference>
<protein>
    <submittedName>
        <fullName evidence="2">Uncharacterized protein</fullName>
    </submittedName>
</protein>
<evidence type="ECO:0000313" key="3">
    <source>
        <dbReference type="Proteomes" id="UP000784294"/>
    </source>
</evidence>
<evidence type="ECO:0000256" key="1">
    <source>
        <dbReference type="SAM" id="MobiDB-lite"/>
    </source>
</evidence>
<name>A0A3S5AHT8_9PLAT</name>
<sequence>MTELPRGHFSGRTVSGTRQPDALRTGWRTTLRQGMQLKRRSTGGKYCGPCQAGPGVQEHEIQYRREKQTTARQNQTDTRVQAQLQTCTFPMTRWCHGRQTTIAHDGRGQAATKRLGEGQKW</sequence>
<evidence type="ECO:0000313" key="2">
    <source>
        <dbReference type="EMBL" id="VEL29599.1"/>
    </source>
</evidence>
<reference evidence="2" key="1">
    <citation type="submission" date="2018-11" db="EMBL/GenBank/DDBJ databases">
        <authorList>
            <consortium name="Pathogen Informatics"/>
        </authorList>
    </citation>
    <scope>NUCLEOTIDE SEQUENCE</scope>
</reference>
<gene>
    <name evidence="2" type="ORF">PXEA_LOCUS23039</name>
</gene>
<dbReference type="AlphaFoldDB" id="A0A3S5AHT8"/>
<feature type="region of interest" description="Disordered" evidence="1">
    <location>
        <begin position="1"/>
        <end position="21"/>
    </location>
</feature>
<keyword evidence="3" id="KW-1185">Reference proteome</keyword>
<comment type="caution">
    <text evidence="2">The sequence shown here is derived from an EMBL/GenBank/DDBJ whole genome shotgun (WGS) entry which is preliminary data.</text>
</comment>
<proteinExistence type="predicted"/>